<name>A0A481YZT1_9VIRU</name>
<organism evidence="1">
    <name type="scientific">Mimivirus LCMiAC01</name>
    <dbReference type="NCBI Taxonomy" id="2506608"/>
    <lineage>
        <taxon>Viruses</taxon>
        <taxon>Varidnaviria</taxon>
        <taxon>Bamfordvirae</taxon>
        <taxon>Nucleocytoviricota</taxon>
        <taxon>Megaviricetes</taxon>
        <taxon>Imitervirales</taxon>
        <taxon>Mimiviridae</taxon>
        <taxon>Klosneuvirinae</taxon>
    </lineage>
</organism>
<dbReference type="EMBL" id="MK500397">
    <property type="protein sequence ID" value="QBK88762.1"/>
    <property type="molecule type" value="Genomic_DNA"/>
</dbReference>
<evidence type="ECO:0000313" key="1">
    <source>
        <dbReference type="EMBL" id="QBK88762.1"/>
    </source>
</evidence>
<accession>A0A481YZT1</accession>
<gene>
    <name evidence="1" type="ORF">LCMiAC01_04440</name>
</gene>
<reference evidence="1" key="1">
    <citation type="journal article" date="2019" name="MBio">
        <title>Virus Genomes from Deep Sea Sediments Expand the Ocean Megavirome and Support Independent Origins of Viral Gigantism.</title>
        <authorList>
            <person name="Backstrom D."/>
            <person name="Yutin N."/>
            <person name="Jorgensen S.L."/>
            <person name="Dharamshi J."/>
            <person name="Homa F."/>
            <person name="Zaremba-Niedwiedzka K."/>
            <person name="Spang A."/>
            <person name="Wolf Y.I."/>
            <person name="Koonin E.V."/>
            <person name="Ettema T.J."/>
        </authorList>
    </citation>
    <scope>NUCLEOTIDE SEQUENCE</scope>
</reference>
<protein>
    <submittedName>
        <fullName evidence="1">Uncharacterized protein</fullName>
    </submittedName>
</protein>
<sequence>MPKYYHIHRSPKPSKIETKLKQNQTLYFSRKNSFWYNVEQRIGKEYYGGYIIYEINIPKILFTTSFNPIKNKIVKITKKNINEYKKLTKQYKGSINFIKEMKKRNIIGIDATSKFISKHRSLNPPEGYIWKFPNTIKIKKIKVYDIK</sequence>
<proteinExistence type="predicted"/>